<dbReference type="EMBL" id="CAJNOQ010000042">
    <property type="protein sequence ID" value="CAF0745944.1"/>
    <property type="molecule type" value="Genomic_DNA"/>
</dbReference>
<accession>A0A813P6Y2</accession>
<dbReference type="GO" id="GO:0051865">
    <property type="term" value="P:protein autoubiquitination"/>
    <property type="evidence" value="ECO:0007669"/>
    <property type="project" value="TreeGrafter"/>
</dbReference>
<evidence type="ECO:0000313" key="9">
    <source>
        <dbReference type="Proteomes" id="UP000663829"/>
    </source>
</evidence>
<evidence type="ECO:0000313" key="7">
    <source>
        <dbReference type="EMBL" id="CAF3524683.1"/>
    </source>
</evidence>
<keyword evidence="1 3" id="KW-0479">Metal-binding</keyword>
<evidence type="ECO:0000256" key="2">
    <source>
        <dbReference type="ARBA" id="ARBA00022833"/>
    </source>
</evidence>
<evidence type="ECO:0000313" key="6">
    <source>
        <dbReference type="EMBL" id="CAF0767734.1"/>
    </source>
</evidence>
<dbReference type="Proteomes" id="UP000682733">
    <property type="component" value="Unassembled WGS sequence"/>
</dbReference>
<organism evidence="5 9">
    <name type="scientific">Didymodactylos carnosus</name>
    <dbReference type="NCBI Taxonomy" id="1234261"/>
    <lineage>
        <taxon>Eukaryota</taxon>
        <taxon>Metazoa</taxon>
        <taxon>Spiralia</taxon>
        <taxon>Gnathifera</taxon>
        <taxon>Rotifera</taxon>
        <taxon>Eurotatoria</taxon>
        <taxon>Bdelloidea</taxon>
        <taxon>Philodinida</taxon>
        <taxon>Philodinidae</taxon>
        <taxon>Didymodactylos</taxon>
    </lineage>
</organism>
<dbReference type="PANTHER" id="PTHR12109:SF3">
    <property type="entry name" value="RING FINGER PROTEIN 141"/>
    <property type="match status" value="1"/>
</dbReference>
<evidence type="ECO:0000256" key="3">
    <source>
        <dbReference type="PROSITE-ProRule" id="PRU00175"/>
    </source>
</evidence>
<dbReference type="InterPro" id="IPR013083">
    <property type="entry name" value="Znf_RING/FYVE/PHD"/>
</dbReference>
<keyword evidence="2" id="KW-0862">Zinc</keyword>
<name>A0A813P6Y2_9BILA</name>
<evidence type="ECO:0000313" key="8">
    <source>
        <dbReference type="EMBL" id="CAF3548239.1"/>
    </source>
</evidence>
<evidence type="ECO:0000256" key="1">
    <source>
        <dbReference type="ARBA" id="ARBA00022771"/>
    </source>
</evidence>
<gene>
    <name evidence="5" type="ORF">GPM918_LOCUS538</name>
    <name evidence="6" type="ORF">OVA965_LOCUS2911</name>
    <name evidence="7" type="ORF">SRO942_LOCUS539</name>
    <name evidence="8" type="ORF">TMI583_LOCUS2910</name>
</gene>
<proteinExistence type="predicted"/>
<dbReference type="InterPro" id="IPR047126">
    <property type="entry name" value="RNF141-like"/>
</dbReference>
<sequence>MSRDGQDDFDGLEFIPTFLKVKQIVLLRYNDFLDLLNEFNTTLKTFTNDEDYFLQFSIVPGTDKTVLWKALIRIKCTRILKVDDSIQNESVLNLHQFLSVHQSLLQQISTLQKCLTPLTNSTANPVQSLYNTSPTTSISSTKLSVQLPDANECCICMDRTANLLLPCTHQYCEECFQQWSTQSSSSHTCPLCRIETQADSGFILTEKPKYDNVKKMLTESILSLPDDYNH</sequence>
<dbReference type="SMART" id="SM00184">
    <property type="entry name" value="RING"/>
    <property type="match status" value="1"/>
</dbReference>
<evidence type="ECO:0000313" key="5">
    <source>
        <dbReference type="EMBL" id="CAF0745944.1"/>
    </source>
</evidence>
<keyword evidence="9" id="KW-1185">Reference proteome</keyword>
<dbReference type="AlphaFoldDB" id="A0A813P6Y2"/>
<feature type="domain" description="RING-type" evidence="4">
    <location>
        <begin position="153"/>
        <end position="193"/>
    </location>
</feature>
<dbReference type="GO" id="GO:0004842">
    <property type="term" value="F:ubiquitin-protein transferase activity"/>
    <property type="evidence" value="ECO:0007669"/>
    <property type="project" value="TreeGrafter"/>
</dbReference>
<dbReference type="PANTHER" id="PTHR12109">
    <property type="entry name" value="RING FINGER PROTEIN 141-RELATED"/>
    <property type="match status" value="1"/>
</dbReference>
<comment type="caution">
    <text evidence="5">The sequence shown here is derived from an EMBL/GenBank/DDBJ whole genome shotgun (WGS) entry which is preliminary data.</text>
</comment>
<protein>
    <recommendedName>
        <fullName evidence="4">RING-type domain-containing protein</fullName>
    </recommendedName>
</protein>
<dbReference type="InterPro" id="IPR001841">
    <property type="entry name" value="Znf_RING"/>
</dbReference>
<dbReference type="Proteomes" id="UP000663829">
    <property type="component" value="Unassembled WGS sequence"/>
</dbReference>
<dbReference type="EMBL" id="CAJNOK010000662">
    <property type="protein sequence ID" value="CAF0767734.1"/>
    <property type="molecule type" value="Genomic_DNA"/>
</dbReference>
<dbReference type="OrthoDB" id="1630758at2759"/>
<evidence type="ECO:0000259" key="4">
    <source>
        <dbReference type="PROSITE" id="PS50089"/>
    </source>
</evidence>
<keyword evidence="1 3" id="KW-0863">Zinc-finger</keyword>
<dbReference type="Pfam" id="PF13920">
    <property type="entry name" value="zf-C3HC4_3"/>
    <property type="match status" value="1"/>
</dbReference>
<dbReference type="GO" id="GO:0008270">
    <property type="term" value="F:zinc ion binding"/>
    <property type="evidence" value="ECO:0007669"/>
    <property type="project" value="UniProtKB-KW"/>
</dbReference>
<dbReference type="Gene3D" id="3.30.40.10">
    <property type="entry name" value="Zinc/RING finger domain, C3HC4 (zinc finger)"/>
    <property type="match status" value="1"/>
</dbReference>
<dbReference type="PROSITE" id="PS50089">
    <property type="entry name" value="ZF_RING_2"/>
    <property type="match status" value="1"/>
</dbReference>
<dbReference type="EMBL" id="CAJOBA010000662">
    <property type="protein sequence ID" value="CAF3548239.1"/>
    <property type="molecule type" value="Genomic_DNA"/>
</dbReference>
<dbReference type="Proteomes" id="UP000681722">
    <property type="component" value="Unassembled WGS sequence"/>
</dbReference>
<dbReference type="Proteomes" id="UP000677228">
    <property type="component" value="Unassembled WGS sequence"/>
</dbReference>
<dbReference type="SUPFAM" id="SSF57850">
    <property type="entry name" value="RING/U-box"/>
    <property type="match status" value="1"/>
</dbReference>
<reference evidence="5" key="1">
    <citation type="submission" date="2021-02" db="EMBL/GenBank/DDBJ databases">
        <authorList>
            <person name="Nowell W R."/>
        </authorList>
    </citation>
    <scope>NUCLEOTIDE SEQUENCE</scope>
</reference>
<dbReference type="EMBL" id="CAJOBC010000042">
    <property type="protein sequence ID" value="CAF3524683.1"/>
    <property type="molecule type" value="Genomic_DNA"/>
</dbReference>